<evidence type="ECO:0000313" key="3">
    <source>
        <dbReference type="EMBL" id="TQQ81371.1"/>
    </source>
</evidence>
<dbReference type="InterPro" id="IPR053849">
    <property type="entry name" value="DUF5817_C"/>
</dbReference>
<evidence type="ECO:0000259" key="2">
    <source>
        <dbReference type="Pfam" id="PF22798"/>
    </source>
</evidence>
<feature type="domain" description="DUF5817" evidence="2">
    <location>
        <begin position="119"/>
        <end position="175"/>
    </location>
</feature>
<organism evidence="3 4">
    <name type="scientific">Halonotius roseus</name>
    <dbReference type="NCBI Taxonomy" id="2511997"/>
    <lineage>
        <taxon>Archaea</taxon>
        <taxon>Methanobacteriati</taxon>
        <taxon>Methanobacteriota</taxon>
        <taxon>Stenosarchaea group</taxon>
        <taxon>Halobacteria</taxon>
        <taxon>Halobacteriales</taxon>
        <taxon>Haloferacaceae</taxon>
        <taxon>Halonotius</taxon>
    </lineage>
</organism>
<evidence type="ECO:0000313" key="4">
    <source>
        <dbReference type="Proteomes" id="UP000315385"/>
    </source>
</evidence>
<proteinExistence type="predicted"/>
<dbReference type="RefSeq" id="WP_142441944.1">
    <property type="nucleotide sequence ID" value="NZ_SESI01000001.1"/>
</dbReference>
<accession>A0A544QPP1</accession>
<dbReference type="Pfam" id="PF19134">
    <property type="entry name" value="DUF5817"/>
    <property type="match status" value="1"/>
</dbReference>
<sequence length="176" mass="19236">MYAVVGCNNCSMLWLLTDPDSADSAQCPRCERTHQTSKLKRLFESEDRSAAREARSALLAKKQGDSEAFADVAHISELEQQAEDAGIDDREYLEGSGIDADSVAAAGETTRETAGSHDEIVREAVREAGDDDRPTASEIVAYAADRGVPNEKTRKLLEKLCRVGDASESRGRYRLL</sequence>
<gene>
    <name evidence="3" type="ORF">EWF95_00015</name>
</gene>
<dbReference type="OrthoDB" id="142616at2157"/>
<dbReference type="Gene3D" id="3.90.820.10">
    <property type="entry name" value="Structural Genomics, Unknown Function 30-nov-00 1gh9 Mol_id"/>
    <property type="match status" value="1"/>
</dbReference>
<protein>
    <submittedName>
        <fullName evidence="3">Replication protein H</fullName>
    </submittedName>
</protein>
<dbReference type="EMBL" id="SESI01000001">
    <property type="protein sequence ID" value="TQQ81371.1"/>
    <property type="molecule type" value="Genomic_DNA"/>
</dbReference>
<dbReference type="Pfam" id="PF22798">
    <property type="entry name" value="DUF5817_CT"/>
    <property type="match status" value="1"/>
</dbReference>
<feature type="domain" description="DUF5817" evidence="1">
    <location>
        <begin position="2"/>
        <end position="60"/>
    </location>
</feature>
<dbReference type="InterPro" id="IPR043855">
    <property type="entry name" value="DUF5817"/>
</dbReference>
<keyword evidence="4" id="KW-1185">Reference proteome</keyword>
<comment type="caution">
    <text evidence="3">The sequence shown here is derived from an EMBL/GenBank/DDBJ whole genome shotgun (WGS) entry which is preliminary data.</text>
</comment>
<reference evidence="3 4" key="1">
    <citation type="submission" date="2019-02" db="EMBL/GenBank/DDBJ databases">
        <title>Halonotius sp. a new haloqrchaeon isolated from saline water.</title>
        <authorList>
            <person name="Duran-Viseras A."/>
            <person name="Sanchez-Porro C."/>
            <person name="Ventosa A."/>
        </authorList>
    </citation>
    <scope>NUCLEOTIDE SEQUENCE [LARGE SCALE GENOMIC DNA]</scope>
    <source>
        <strain evidence="3 4">F9-27</strain>
    </source>
</reference>
<evidence type="ECO:0000259" key="1">
    <source>
        <dbReference type="Pfam" id="PF19134"/>
    </source>
</evidence>
<dbReference type="AlphaFoldDB" id="A0A544QPP1"/>
<dbReference type="Proteomes" id="UP000315385">
    <property type="component" value="Unassembled WGS sequence"/>
</dbReference>
<name>A0A544QPP1_9EURY</name>